<dbReference type="InterPro" id="IPR020094">
    <property type="entry name" value="TruA/RsuA/RluB/E/F_N"/>
</dbReference>
<gene>
    <name evidence="2" type="ORF">KSP40_PGU009905</name>
</gene>
<dbReference type="EMBL" id="JBBWWR010000001">
    <property type="protein sequence ID" value="KAK8970842.1"/>
    <property type="molecule type" value="Genomic_DNA"/>
</dbReference>
<comment type="caution">
    <text evidence="2">The sequence shown here is derived from an EMBL/GenBank/DDBJ whole genome shotgun (WGS) entry which is preliminary data.</text>
</comment>
<evidence type="ECO:0000313" key="2">
    <source>
        <dbReference type="EMBL" id="KAK8970842.1"/>
    </source>
</evidence>
<dbReference type="SUPFAM" id="SSF55120">
    <property type="entry name" value="Pseudouridine synthase"/>
    <property type="match status" value="1"/>
</dbReference>
<proteinExistence type="predicted"/>
<name>A0ABR2N3X6_9ASPA</name>
<reference evidence="2 3" key="1">
    <citation type="journal article" date="2022" name="Nat. Plants">
        <title>Genomes of leafy and leafless Platanthera orchids illuminate the evolution of mycoheterotrophy.</title>
        <authorList>
            <person name="Li M.H."/>
            <person name="Liu K.W."/>
            <person name="Li Z."/>
            <person name="Lu H.C."/>
            <person name="Ye Q.L."/>
            <person name="Zhang D."/>
            <person name="Wang J.Y."/>
            <person name="Li Y.F."/>
            <person name="Zhong Z.M."/>
            <person name="Liu X."/>
            <person name="Yu X."/>
            <person name="Liu D.K."/>
            <person name="Tu X.D."/>
            <person name="Liu B."/>
            <person name="Hao Y."/>
            <person name="Liao X.Y."/>
            <person name="Jiang Y.T."/>
            <person name="Sun W.H."/>
            <person name="Chen J."/>
            <person name="Chen Y.Q."/>
            <person name="Ai Y."/>
            <person name="Zhai J.W."/>
            <person name="Wu S.S."/>
            <person name="Zhou Z."/>
            <person name="Hsiao Y.Y."/>
            <person name="Wu W.L."/>
            <person name="Chen Y.Y."/>
            <person name="Lin Y.F."/>
            <person name="Hsu J.L."/>
            <person name="Li C.Y."/>
            <person name="Wang Z.W."/>
            <person name="Zhao X."/>
            <person name="Zhong W.Y."/>
            <person name="Ma X.K."/>
            <person name="Ma L."/>
            <person name="Huang J."/>
            <person name="Chen G.Z."/>
            <person name="Huang M.Z."/>
            <person name="Huang L."/>
            <person name="Peng D.H."/>
            <person name="Luo Y.B."/>
            <person name="Zou S.Q."/>
            <person name="Chen S.P."/>
            <person name="Lan S."/>
            <person name="Tsai W.C."/>
            <person name="Van de Peer Y."/>
            <person name="Liu Z.J."/>
        </authorList>
    </citation>
    <scope>NUCLEOTIDE SEQUENCE [LARGE SCALE GENOMIC DNA]</scope>
    <source>
        <strain evidence="2">Lor288</strain>
    </source>
</reference>
<protein>
    <submittedName>
        <fullName evidence="2">Uncharacterized protein</fullName>
    </submittedName>
</protein>
<dbReference type="Proteomes" id="UP001412067">
    <property type="component" value="Unassembled WGS sequence"/>
</dbReference>
<evidence type="ECO:0000256" key="1">
    <source>
        <dbReference type="ARBA" id="ARBA00023235"/>
    </source>
</evidence>
<dbReference type="InterPro" id="IPR020103">
    <property type="entry name" value="PsdUridine_synth_cat_dom_sf"/>
</dbReference>
<evidence type="ECO:0000313" key="3">
    <source>
        <dbReference type="Proteomes" id="UP001412067"/>
    </source>
</evidence>
<sequence>MKCSSLAQSGKSEIFKALERTKLLVGTRKDSHYSRCGRTDKGVSATGQSIPLYTKTYFYSKDPHSGSSWLYAFIPILKMSGTGGAQQWGIRPLENDFRAGQYGISRWKGEQLNPKSPIWKMKCERHADREWGSAAGR</sequence>
<keyword evidence="3" id="KW-1185">Reference proteome</keyword>
<organism evidence="2 3">
    <name type="scientific">Platanthera guangdongensis</name>
    <dbReference type="NCBI Taxonomy" id="2320717"/>
    <lineage>
        <taxon>Eukaryota</taxon>
        <taxon>Viridiplantae</taxon>
        <taxon>Streptophyta</taxon>
        <taxon>Embryophyta</taxon>
        <taxon>Tracheophyta</taxon>
        <taxon>Spermatophyta</taxon>
        <taxon>Magnoliopsida</taxon>
        <taxon>Liliopsida</taxon>
        <taxon>Asparagales</taxon>
        <taxon>Orchidaceae</taxon>
        <taxon>Orchidoideae</taxon>
        <taxon>Orchideae</taxon>
        <taxon>Orchidinae</taxon>
        <taxon>Platanthera</taxon>
    </lineage>
</organism>
<keyword evidence="1" id="KW-0413">Isomerase</keyword>
<accession>A0ABR2N3X6</accession>
<dbReference type="Gene3D" id="3.30.70.580">
    <property type="entry name" value="Pseudouridine synthase I, catalytic domain, N-terminal subdomain"/>
    <property type="match status" value="1"/>
</dbReference>